<proteinExistence type="predicted"/>
<evidence type="ECO:0000313" key="1">
    <source>
        <dbReference type="EMBL" id="CAL1274736.1"/>
    </source>
</evidence>
<sequence length="38" mass="4090">PGLAGNAPALRHIKSSAADFQRKCQNSYSIAKDSFLIL</sequence>
<dbReference type="AlphaFoldDB" id="A0AAV1ZU23"/>
<feature type="non-terminal residue" evidence="1">
    <location>
        <position position="1"/>
    </location>
</feature>
<accession>A0AAV1ZU23</accession>
<gene>
    <name evidence="1" type="ORF">LARSCL_LOCUS7675</name>
</gene>
<keyword evidence="2" id="KW-1185">Reference proteome</keyword>
<evidence type="ECO:0000313" key="2">
    <source>
        <dbReference type="Proteomes" id="UP001497382"/>
    </source>
</evidence>
<dbReference type="EMBL" id="CAXIEN010000080">
    <property type="protein sequence ID" value="CAL1274736.1"/>
    <property type="molecule type" value="Genomic_DNA"/>
</dbReference>
<organism evidence="1 2">
    <name type="scientific">Larinioides sclopetarius</name>
    <dbReference type="NCBI Taxonomy" id="280406"/>
    <lineage>
        <taxon>Eukaryota</taxon>
        <taxon>Metazoa</taxon>
        <taxon>Ecdysozoa</taxon>
        <taxon>Arthropoda</taxon>
        <taxon>Chelicerata</taxon>
        <taxon>Arachnida</taxon>
        <taxon>Araneae</taxon>
        <taxon>Araneomorphae</taxon>
        <taxon>Entelegynae</taxon>
        <taxon>Araneoidea</taxon>
        <taxon>Araneidae</taxon>
        <taxon>Larinioides</taxon>
    </lineage>
</organism>
<comment type="caution">
    <text evidence="1">The sequence shown here is derived from an EMBL/GenBank/DDBJ whole genome shotgun (WGS) entry which is preliminary data.</text>
</comment>
<reference evidence="1 2" key="1">
    <citation type="submission" date="2024-04" db="EMBL/GenBank/DDBJ databases">
        <authorList>
            <person name="Rising A."/>
            <person name="Reimegard J."/>
            <person name="Sonavane S."/>
            <person name="Akerstrom W."/>
            <person name="Nylinder S."/>
            <person name="Hedman E."/>
            <person name="Kallberg Y."/>
        </authorList>
    </citation>
    <scope>NUCLEOTIDE SEQUENCE [LARGE SCALE GENOMIC DNA]</scope>
</reference>
<protein>
    <submittedName>
        <fullName evidence="1">Uncharacterized protein</fullName>
    </submittedName>
</protein>
<name>A0AAV1ZU23_9ARAC</name>
<dbReference type="Proteomes" id="UP001497382">
    <property type="component" value="Unassembled WGS sequence"/>
</dbReference>